<feature type="domain" description="DUF4352" evidence="3">
    <location>
        <begin position="65"/>
        <end position="185"/>
    </location>
</feature>
<feature type="region of interest" description="Disordered" evidence="2">
    <location>
        <begin position="40"/>
        <end position="62"/>
    </location>
</feature>
<dbReference type="PROSITE" id="PS51257">
    <property type="entry name" value="PROKAR_LIPOPROTEIN"/>
    <property type="match status" value="1"/>
</dbReference>
<dbReference type="Proteomes" id="UP000681162">
    <property type="component" value="Unassembled WGS sequence"/>
</dbReference>
<sequence length="190" mass="20910">MNDLLKKIQYVLSVLTMLTLLSVLIGCTVETPVVVDQDQVSNAASTNEKETSENETPAPEDQAFSIGERIALGDNVLTVNSYARSQGENEFDTPKEGNEYIIVDVTIENSGSENISYNPFDFTMQNSQGQILDGAFTLTEQDKQLNSGELAPKGKVNGVIVFEQPKGDTGLQLIYQPNFWNDGKIKIEIK</sequence>
<evidence type="ECO:0000313" key="5">
    <source>
        <dbReference type="Proteomes" id="UP000681162"/>
    </source>
</evidence>
<gene>
    <name evidence="4" type="ORF">J41TS12_14120</name>
</gene>
<keyword evidence="1" id="KW-0732">Signal</keyword>
<organism evidence="4 5">
    <name type="scientific">Paenibacillus antibioticophila</name>
    <dbReference type="NCBI Taxonomy" id="1274374"/>
    <lineage>
        <taxon>Bacteria</taxon>
        <taxon>Bacillati</taxon>
        <taxon>Bacillota</taxon>
        <taxon>Bacilli</taxon>
        <taxon>Bacillales</taxon>
        <taxon>Paenibacillaceae</taxon>
        <taxon>Paenibacillus</taxon>
    </lineage>
</organism>
<comment type="caution">
    <text evidence="4">The sequence shown here is derived from an EMBL/GenBank/DDBJ whole genome shotgun (WGS) entry which is preliminary data.</text>
</comment>
<protein>
    <recommendedName>
        <fullName evidence="3">DUF4352 domain-containing protein</fullName>
    </recommendedName>
</protein>
<evidence type="ECO:0000256" key="1">
    <source>
        <dbReference type="ARBA" id="ARBA00022729"/>
    </source>
</evidence>
<dbReference type="Gene3D" id="2.60.40.1240">
    <property type="match status" value="1"/>
</dbReference>
<dbReference type="InterPro" id="IPR029050">
    <property type="entry name" value="Immunoprotect_excell_Ig-like"/>
</dbReference>
<dbReference type="AlphaFoldDB" id="A0A920CE42"/>
<dbReference type="RefSeq" id="WP_212938897.1">
    <property type="nucleotide sequence ID" value="NZ_BORR01000004.1"/>
</dbReference>
<accession>A0A920CE42</accession>
<reference evidence="4 5" key="1">
    <citation type="submission" date="2021-03" db="EMBL/GenBank/DDBJ databases">
        <title>Antimicrobial resistance genes in bacteria isolated from Japanese honey, and their potential for conferring macrolide and lincosamide resistance in the American foulbrood pathogen Paenibacillus larvae.</title>
        <authorList>
            <person name="Okamoto M."/>
            <person name="Kumagai M."/>
            <person name="Kanamori H."/>
            <person name="Takamatsu D."/>
        </authorList>
    </citation>
    <scope>NUCLEOTIDE SEQUENCE [LARGE SCALE GENOMIC DNA]</scope>
    <source>
        <strain evidence="4 5">J41TS12</strain>
    </source>
</reference>
<proteinExistence type="predicted"/>
<evidence type="ECO:0000313" key="4">
    <source>
        <dbReference type="EMBL" id="GIO36551.1"/>
    </source>
</evidence>
<evidence type="ECO:0000256" key="2">
    <source>
        <dbReference type="SAM" id="MobiDB-lite"/>
    </source>
</evidence>
<dbReference type="Pfam" id="PF11611">
    <property type="entry name" value="DUF4352"/>
    <property type="match status" value="1"/>
</dbReference>
<name>A0A920CE42_9BACL</name>
<dbReference type="EMBL" id="BORR01000004">
    <property type="protein sequence ID" value="GIO36551.1"/>
    <property type="molecule type" value="Genomic_DNA"/>
</dbReference>
<keyword evidence="5" id="KW-1185">Reference proteome</keyword>
<dbReference type="InterPro" id="IPR029051">
    <property type="entry name" value="DUF4352"/>
</dbReference>
<evidence type="ECO:0000259" key="3">
    <source>
        <dbReference type="Pfam" id="PF11611"/>
    </source>
</evidence>